<sequence length="1853" mass="205150">MTDNPPWLDNLSDDWVPVPVPGTPTSPVPSRSITHSRQSSLQLQDSPSRIPVPARRSVGPSPSPADNKKKVSRPCHFVKREPPKPKTPRPPKTPSKLRSPVPDKSRKSPRPDPPSRRKQQRAMDTRSPLRSVSNASGQSVQQSTVQVRPKKAKGTEGTPEWRRRLVQGDIPSGEQRDLFAPIGLESVFKPPTPGTEKTQDEAISRLKQSDSIWNFTTSPEPRDGAYSKDSSGDGRHGFGEGAGYSSPKSPRSPVKSPRLGQAEPRMGQGSPEGSHTGTLEVKKGPKKPALDQADDHDDSWNGTQLRTASGLEDLRNEDITPITFSQPNTMDGNAASEVIRSALKRVTNKLERLQLPPYERPDSRLSDSLLLNQPSEFLVDPLPEDDLLDVTSHSLPKDLSMGTLDFRGRGAFANLRRDDYLNEGSFRKLHLSPPPFPSERLSPFLPANQRIRSSPPFYQKANPVTDPPTLPRPSSAHVGGRRGGDKVEVMPSSGSPLKLFGNHDTFTNNRLMRRMSQFEETFGGFSEDDEPVSPSEEARRKGESRSFMSVKQDTLGSATRRHDRPRSQNAANPRINRFGDGELDHFDFSDTSPYEPKLLNNEALNTHQRSPSQRLSIERRYLRRRSYRNQSYGPEPNRSTNTNSAGMLDTTSTTNATGNQGLRGVEEFFQSASGSRPNSPAKDPNPKRRRTIFKSQSLMQEDGGLGRFPGQAPDSLSLLQRSLMQHGVAYEDNNPLLRSQSTHRPNTPTPSQIRSLSRKRPSSSRNYSRAGHDGDGDQNSPSDNAIPIVRVNGVNTETRKGSITTQDFLNEATKIMDIIRSKGRSAGGLSSVEESDAENQDDGGSYEDESTREEFSRPPSREGVDIRKLREPKEPNPRILSHLKKFQEDDDQEFDVNASVMSLSLDQDESRSEDNHSIWDGDVLNEMDDGADANTQNLDPEQHMRKMSAPTDDGEEDDDLPDLLTINTHVSAKSLSARSIPTGSSQSSHAKGVLSSDIVSHLIPEQVNGLTYDRYRNQWVKEKPRQSPGKLKGEDSEDDPFKDIPDLSVDELQEMMRMQSSLSPERPKGSSVRGEDNARQSSSSPLKSFSPSEEHPQTREGDPSVNFSSVQSKATPFTSRFSNSETRATSWETDVRKTSKSTSEVEHEIQLHKGCMSKPPRRQQENRQQARVVTISFSSPLVSQIAYDEDESPTKLRHNLGNAQPEHDPAITEEGALSYEYSFKPDAISNVNDSGGNSADALSLVRRGSGSVASTPDKNNANNSLICLQNSGHDTTYSFHLSPLPDFTVHQIDQPLHLEVSYVAQRTQPTSLRQVHGTFALATEDLVKHITEAEPFEPHWEHVRRLVLRHKGLITLHKLSDFCPRLEDLDVTGNEIGQLSGVPPSLRTLNIQYNCLSNLTAWGHLSNLQYLDVSGNELESLDAFSSLIHLRELKANDNSIRNIEGIFDLNGLLSLQLRNNGLTAVDFSRADLPRLHDLDLSHNQLNSITSVDSLPSLSALNISYNQLIEIETTTPLPSLQSLKLSNNVLRTLDVGAFPSLNLLYVDQNCLSSVSGLEQCRYLEVFSARAQMSNGVNRGFFDVDLGLVKDLRKAFLSSNKLSLQCLSPSTPLLSLQLLDIASCSLQGLPIDFASSFPNVVVLNLNFNSLAGVNELAGMKCLSRLTAAGNNLTRLRRLCQVLSHIGRASKGKACSLQKVDIRSNPLTVRFYPPVIRSGKENVKRLKMNEELGFRHHVGLDIPSALAEFGRSGEMTQLDAVGEDVPSPAKEIEVDDPYTLPLADPLADQRYLTHLDEPTRLRRRIFELMLYAGTGGSIRLLDGLELSPSIHDGSDMDRAWAKLEKLGVLKKKAITA</sequence>
<dbReference type="GO" id="GO:0035591">
    <property type="term" value="F:signaling adaptor activity"/>
    <property type="evidence" value="ECO:0007669"/>
    <property type="project" value="TreeGrafter"/>
</dbReference>
<feature type="region of interest" description="Disordered" evidence="3">
    <location>
        <begin position="824"/>
        <end position="879"/>
    </location>
</feature>
<feature type="compositionally biased region" description="Pro residues" evidence="3">
    <location>
        <begin position="18"/>
        <end position="27"/>
    </location>
</feature>
<feature type="compositionally biased region" description="Basic and acidic residues" evidence="3">
    <location>
        <begin position="101"/>
        <end position="115"/>
    </location>
</feature>
<feature type="region of interest" description="Disordered" evidence="3">
    <location>
        <begin position="601"/>
        <end position="661"/>
    </location>
</feature>
<accession>A0A1R3RXK4</accession>
<evidence type="ECO:0000256" key="1">
    <source>
        <dbReference type="ARBA" id="ARBA00022614"/>
    </source>
</evidence>
<feature type="compositionally biased region" description="Acidic residues" evidence="3">
    <location>
        <begin position="952"/>
        <end position="961"/>
    </location>
</feature>
<feature type="compositionally biased region" description="Polar residues" evidence="3">
    <location>
        <begin position="31"/>
        <end position="47"/>
    </location>
</feature>
<evidence type="ECO:0008006" key="6">
    <source>
        <dbReference type="Google" id="ProtNLM"/>
    </source>
</evidence>
<name>A0A1R3RXK4_ASPC5</name>
<feature type="compositionally biased region" description="Basic and acidic residues" evidence="3">
    <location>
        <begin position="197"/>
        <end position="208"/>
    </location>
</feature>
<feature type="compositionally biased region" description="Low complexity" evidence="3">
    <location>
        <begin position="136"/>
        <end position="147"/>
    </location>
</feature>
<feature type="compositionally biased region" description="Low complexity" evidence="3">
    <location>
        <begin position="245"/>
        <end position="258"/>
    </location>
</feature>
<dbReference type="Gene3D" id="3.80.10.10">
    <property type="entry name" value="Ribonuclease Inhibitor"/>
    <property type="match status" value="2"/>
</dbReference>
<dbReference type="PANTHER" id="PTHR47566:SF1">
    <property type="entry name" value="PROTEIN NUD1"/>
    <property type="match status" value="1"/>
</dbReference>
<dbReference type="VEuPathDB" id="FungiDB:ASPCADRAFT_394488"/>
<feature type="compositionally biased region" description="Acidic residues" evidence="3">
    <location>
        <begin position="833"/>
        <end position="851"/>
    </location>
</feature>
<feature type="compositionally biased region" description="Basic and acidic residues" evidence="3">
    <location>
        <begin position="1133"/>
        <end position="1151"/>
    </location>
</feature>
<dbReference type="PANTHER" id="PTHR47566">
    <property type="match status" value="1"/>
</dbReference>
<dbReference type="InterPro" id="IPR032675">
    <property type="entry name" value="LRR_dom_sf"/>
</dbReference>
<dbReference type="Proteomes" id="UP000188318">
    <property type="component" value="Unassembled WGS sequence"/>
</dbReference>
<keyword evidence="5" id="KW-1185">Reference proteome</keyword>
<feature type="compositionally biased region" description="Polar residues" evidence="3">
    <location>
        <begin position="736"/>
        <end position="753"/>
    </location>
</feature>
<feature type="compositionally biased region" description="Basic and acidic residues" evidence="3">
    <location>
        <begin position="577"/>
        <end position="588"/>
    </location>
</feature>
<feature type="compositionally biased region" description="Polar residues" evidence="3">
    <location>
        <begin position="629"/>
        <end position="660"/>
    </location>
</feature>
<dbReference type="GO" id="GO:0061499">
    <property type="term" value="C:outer plaque of mitotic spindle pole body"/>
    <property type="evidence" value="ECO:0007669"/>
    <property type="project" value="TreeGrafter"/>
</dbReference>
<dbReference type="InterPro" id="IPR003591">
    <property type="entry name" value="Leu-rich_rpt_typical-subtyp"/>
</dbReference>
<dbReference type="InterPro" id="IPR001611">
    <property type="entry name" value="Leu-rich_rpt"/>
</dbReference>
<dbReference type="Pfam" id="PF12799">
    <property type="entry name" value="LRR_4"/>
    <property type="match status" value="1"/>
</dbReference>
<dbReference type="GO" id="GO:0031028">
    <property type="term" value="P:septation initiation signaling"/>
    <property type="evidence" value="ECO:0007669"/>
    <property type="project" value="TreeGrafter"/>
</dbReference>
<feature type="compositionally biased region" description="Basic and acidic residues" evidence="3">
    <location>
        <begin position="852"/>
        <end position="876"/>
    </location>
</feature>
<keyword evidence="1" id="KW-0433">Leucine-rich repeat</keyword>
<feature type="compositionally biased region" description="Polar residues" evidence="3">
    <location>
        <begin position="322"/>
        <end position="331"/>
    </location>
</feature>
<reference evidence="5" key="1">
    <citation type="journal article" date="2017" name="Genome Biol.">
        <title>Comparative genomics reveals high biological diversity and specific adaptations in the industrially and medically important fungal genus Aspergillus.</title>
        <authorList>
            <person name="de Vries R.P."/>
            <person name="Riley R."/>
            <person name="Wiebenga A."/>
            <person name="Aguilar-Osorio G."/>
            <person name="Amillis S."/>
            <person name="Uchima C.A."/>
            <person name="Anderluh G."/>
            <person name="Asadollahi M."/>
            <person name="Askin M."/>
            <person name="Barry K."/>
            <person name="Battaglia E."/>
            <person name="Bayram O."/>
            <person name="Benocci T."/>
            <person name="Braus-Stromeyer S.A."/>
            <person name="Caldana C."/>
            <person name="Canovas D."/>
            <person name="Cerqueira G.C."/>
            <person name="Chen F."/>
            <person name="Chen W."/>
            <person name="Choi C."/>
            <person name="Clum A."/>
            <person name="Dos Santos R.A."/>
            <person name="Damasio A.R."/>
            <person name="Diallinas G."/>
            <person name="Emri T."/>
            <person name="Fekete E."/>
            <person name="Flipphi M."/>
            <person name="Freyberg S."/>
            <person name="Gallo A."/>
            <person name="Gournas C."/>
            <person name="Habgood R."/>
            <person name="Hainaut M."/>
            <person name="Harispe M.L."/>
            <person name="Henrissat B."/>
            <person name="Hilden K.S."/>
            <person name="Hope R."/>
            <person name="Hossain A."/>
            <person name="Karabika E."/>
            <person name="Karaffa L."/>
            <person name="Karanyi Z."/>
            <person name="Krasevec N."/>
            <person name="Kuo A."/>
            <person name="Kusch H."/>
            <person name="LaButti K."/>
            <person name="Lagendijk E.L."/>
            <person name="Lapidus A."/>
            <person name="Levasseur A."/>
            <person name="Lindquist E."/>
            <person name="Lipzen A."/>
            <person name="Logrieco A.F."/>
            <person name="MacCabe A."/>
            <person name="Maekelae M.R."/>
            <person name="Malavazi I."/>
            <person name="Melin P."/>
            <person name="Meyer V."/>
            <person name="Mielnichuk N."/>
            <person name="Miskei M."/>
            <person name="Molnar A.P."/>
            <person name="Mule G."/>
            <person name="Ngan C.Y."/>
            <person name="Orejas M."/>
            <person name="Orosz E."/>
            <person name="Ouedraogo J.P."/>
            <person name="Overkamp K.M."/>
            <person name="Park H.-S."/>
            <person name="Perrone G."/>
            <person name="Piumi F."/>
            <person name="Punt P.J."/>
            <person name="Ram A.F."/>
            <person name="Ramon A."/>
            <person name="Rauscher S."/>
            <person name="Record E."/>
            <person name="Riano-Pachon D.M."/>
            <person name="Robert V."/>
            <person name="Roehrig J."/>
            <person name="Ruller R."/>
            <person name="Salamov A."/>
            <person name="Salih N.S."/>
            <person name="Samson R.A."/>
            <person name="Sandor E."/>
            <person name="Sanguinetti M."/>
            <person name="Schuetze T."/>
            <person name="Sepcic K."/>
            <person name="Shelest E."/>
            <person name="Sherlock G."/>
            <person name="Sophianopoulou V."/>
            <person name="Squina F.M."/>
            <person name="Sun H."/>
            <person name="Susca A."/>
            <person name="Todd R.B."/>
            <person name="Tsang A."/>
            <person name="Unkles S.E."/>
            <person name="van de Wiele N."/>
            <person name="van Rossen-Uffink D."/>
            <person name="Oliveira J.V."/>
            <person name="Vesth T.C."/>
            <person name="Visser J."/>
            <person name="Yu J.-H."/>
            <person name="Zhou M."/>
            <person name="Andersen M.R."/>
            <person name="Archer D.B."/>
            <person name="Baker S.E."/>
            <person name="Benoit I."/>
            <person name="Brakhage A.A."/>
            <person name="Braus G.H."/>
            <person name="Fischer R."/>
            <person name="Frisvad J.C."/>
            <person name="Goldman G.H."/>
            <person name="Houbraken J."/>
            <person name="Oakley B."/>
            <person name="Pocsi I."/>
            <person name="Scazzocchio C."/>
            <person name="Seiboth B."/>
            <person name="vanKuyk P.A."/>
            <person name="Wortman J."/>
            <person name="Dyer P.S."/>
            <person name="Grigoriev I.V."/>
        </authorList>
    </citation>
    <scope>NUCLEOTIDE SEQUENCE [LARGE SCALE GENOMIC DNA]</scope>
    <source>
        <strain evidence="5">ITEM 5010</strain>
    </source>
</reference>
<feature type="compositionally biased region" description="Polar residues" evidence="3">
    <location>
        <begin position="546"/>
        <end position="557"/>
    </location>
</feature>
<feature type="compositionally biased region" description="Polar residues" evidence="3">
    <location>
        <begin position="1105"/>
        <end position="1132"/>
    </location>
</feature>
<keyword evidence="2" id="KW-0677">Repeat</keyword>
<feature type="compositionally biased region" description="Basic and acidic residues" evidence="3">
    <location>
        <begin position="220"/>
        <end position="238"/>
    </location>
</feature>
<evidence type="ECO:0000313" key="5">
    <source>
        <dbReference type="Proteomes" id="UP000188318"/>
    </source>
</evidence>
<dbReference type="STRING" id="602072.A0A1R3RXK4"/>
<feature type="compositionally biased region" description="Basic and acidic residues" evidence="3">
    <location>
        <begin position="1092"/>
        <end position="1102"/>
    </location>
</feature>
<feature type="compositionally biased region" description="Low complexity" evidence="3">
    <location>
        <begin position="1081"/>
        <end position="1091"/>
    </location>
</feature>
<dbReference type="GO" id="GO:1902412">
    <property type="term" value="P:regulation of mitotic cytokinesis"/>
    <property type="evidence" value="ECO:0007669"/>
    <property type="project" value="TreeGrafter"/>
</dbReference>
<dbReference type="SMART" id="SM00369">
    <property type="entry name" value="LRR_TYP"/>
    <property type="match status" value="6"/>
</dbReference>
<dbReference type="SMART" id="SM00365">
    <property type="entry name" value="LRR_SD22"/>
    <property type="match status" value="5"/>
</dbReference>
<proteinExistence type="predicted"/>
<dbReference type="EMBL" id="KV907495">
    <property type="protein sequence ID" value="OOF99208.1"/>
    <property type="molecule type" value="Genomic_DNA"/>
</dbReference>
<dbReference type="OrthoDB" id="7451790at2759"/>
<evidence type="ECO:0000256" key="3">
    <source>
        <dbReference type="SAM" id="MobiDB-lite"/>
    </source>
</evidence>
<evidence type="ECO:0000313" key="4">
    <source>
        <dbReference type="EMBL" id="OOF99208.1"/>
    </source>
</evidence>
<feature type="compositionally biased region" description="Polar residues" evidence="3">
    <location>
        <begin position="209"/>
        <end position="219"/>
    </location>
</feature>
<feature type="compositionally biased region" description="Basic and acidic residues" evidence="3">
    <location>
        <begin position="1065"/>
        <end position="1078"/>
    </location>
</feature>
<dbReference type="InterPro" id="IPR025875">
    <property type="entry name" value="Leu-rich_rpt_4"/>
</dbReference>
<dbReference type="SMART" id="SM00364">
    <property type="entry name" value="LRR_BAC"/>
    <property type="match status" value="4"/>
</dbReference>
<dbReference type="PROSITE" id="PS51450">
    <property type="entry name" value="LRR"/>
    <property type="match status" value="5"/>
</dbReference>
<organism evidence="4 5">
    <name type="scientific">Aspergillus carbonarius (strain ITEM 5010)</name>
    <dbReference type="NCBI Taxonomy" id="602072"/>
    <lineage>
        <taxon>Eukaryota</taxon>
        <taxon>Fungi</taxon>
        <taxon>Dikarya</taxon>
        <taxon>Ascomycota</taxon>
        <taxon>Pezizomycotina</taxon>
        <taxon>Eurotiomycetes</taxon>
        <taxon>Eurotiomycetidae</taxon>
        <taxon>Eurotiales</taxon>
        <taxon>Aspergillaceae</taxon>
        <taxon>Aspergillus</taxon>
        <taxon>Aspergillus subgen. Circumdati</taxon>
    </lineage>
</organism>
<feature type="region of interest" description="Disordered" evidence="3">
    <location>
        <begin position="1020"/>
        <end position="1045"/>
    </location>
</feature>
<feature type="region of interest" description="Disordered" evidence="3">
    <location>
        <begin position="928"/>
        <end position="961"/>
    </location>
</feature>
<evidence type="ECO:0000256" key="2">
    <source>
        <dbReference type="ARBA" id="ARBA00022737"/>
    </source>
</evidence>
<feature type="region of interest" description="Disordered" evidence="3">
    <location>
        <begin position="522"/>
        <end position="589"/>
    </location>
</feature>
<feature type="region of interest" description="Disordered" evidence="3">
    <location>
        <begin position="462"/>
        <end position="501"/>
    </location>
</feature>
<protein>
    <recommendedName>
        <fullName evidence="6">Leucine-rich repeat protein</fullName>
    </recommendedName>
</protein>
<feature type="compositionally biased region" description="Polar residues" evidence="3">
    <location>
        <begin position="602"/>
        <end position="613"/>
    </location>
</feature>
<gene>
    <name evidence="4" type="ORF">ASPCADRAFT_394488</name>
</gene>
<feature type="region of interest" description="Disordered" evidence="3">
    <location>
        <begin position="1"/>
        <end position="331"/>
    </location>
</feature>
<feature type="region of interest" description="Disordered" evidence="3">
    <location>
        <begin position="1057"/>
        <end position="1169"/>
    </location>
</feature>
<dbReference type="SUPFAM" id="SSF52058">
    <property type="entry name" value="L domain-like"/>
    <property type="match status" value="2"/>
</dbReference>
<feature type="region of interest" description="Disordered" evidence="3">
    <location>
        <begin position="736"/>
        <end position="793"/>
    </location>
</feature>
<dbReference type="OMA" id="ATSWGTD"/>
<dbReference type="InterPro" id="IPR052574">
    <property type="entry name" value="CDIRP"/>
</dbReference>